<name>A0AAV9ZQR4_9AGAR</name>
<gene>
    <name evidence="1" type="ORF">R3P38DRAFT_3229012</name>
</gene>
<dbReference type="EMBL" id="JAWWNJ010000123">
    <property type="protein sequence ID" value="KAK6988416.1"/>
    <property type="molecule type" value="Genomic_DNA"/>
</dbReference>
<protein>
    <submittedName>
        <fullName evidence="1">Uncharacterized protein</fullName>
    </submittedName>
</protein>
<dbReference type="Proteomes" id="UP001362999">
    <property type="component" value="Unassembled WGS sequence"/>
</dbReference>
<organism evidence="1 2">
    <name type="scientific">Favolaschia claudopus</name>
    <dbReference type="NCBI Taxonomy" id="2862362"/>
    <lineage>
        <taxon>Eukaryota</taxon>
        <taxon>Fungi</taxon>
        <taxon>Dikarya</taxon>
        <taxon>Basidiomycota</taxon>
        <taxon>Agaricomycotina</taxon>
        <taxon>Agaricomycetes</taxon>
        <taxon>Agaricomycetidae</taxon>
        <taxon>Agaricales</taxon>
        <taxon>Marasmiineae</taxon>
        <taxon>Mycenaceae</taxon>
        <taxon>Favolaschia</taxon>
    </lineage>
</organism>
<proteinExistence type="predicted"/>
<evidence type="ECO:0000313" key="1">
    <source>
        <dbReference type="EMBL" id="KAK6988416.1"/>
    </source>
</evidence>
<evidence type="ECO:0000313" key="2">
    <source>
        <dbReference type="Proteomes" id="UP001362999"/>
    </source>
</evidence>
<keyword evidence="2" id="KW-1185">Reference proteome</keyword>
<accession>A0AAV9ZQR4</accession>
<dbReference type="AlphaFoldDB" id="A0AAV9ZQR4"/>
<sequence length="179" mass="20360">MHHSPLFKGMLTLPQEELPSPATDLRDWIAKAREQGLEGYKDETAVVLPEQLKTAELDEFILFLFLHAGENPPSVKRACAILKVSHFFAVDWGRVRTLGFDYHIREWIINAFDQLMGKPIGSKILENLQGYPVGHMGPDCRRRTIEGLVGTADKRSIFLKEEELIDEEIFALMREEGVA</sequence>
<reference evidence="1 2" key="1">
    <citation type="journal article" date="2024" name="J Genomics">
        <title>Draft genome sequencing and assembly of Favolaschia claudopus CIRM-BRFM 2984 isolated from oak limbs.</title>
        <authorList>
            <person name="Navarro D."/>
            <person name="Drula E."/>
            <person name="Chaduli D."/>
            <person name="Cazenave R."/>
            <person name="Ahrendt S."/>
            <person name="Wang J."/>
            <person name="Lipzen A."/>
            <person name="Daum C."/>
            <person name="Barry K."/>
            <person name="Grigoriev I.V."/>
            <person name="Favel A."/>
            <person name="Rosso M.N."/>
            <person name="Martin F."/>
        </authorList>
    </citation>
    <scope>NUCLEOTIDE SEQUENCE [LARGE SCALE GENOMIC DNA]</scope>
    <source>
        <strain evidence="1 2">CIRM-BRFM 2984</strain>
    </source>
</reference>
<comment type="caution">
    <text evidence="1">The sequence shown here is derived from an EMBL/GenBank/DDBJ whole genome shotgun (WGS) entry which is preliminary data.</text>
</comment>